<dbReference type="Ensembl" id="ENSPKIT00000014156.1">
    <property type="protein sequence ID" value="ENSPKIP00000033268.1"/>
    <property type="gene ID" value="ENSPKIG00000013030.1"/>
</dbReference>
<dbReference type="STRING" id="1676925.ENSPKIP00000033268"/>
<dbReference type="GO" id="GO:0005634">
    <property type="term" value="C:nucleus"/>
    <property type="evidence" value="ECO:0007669"/>
    <property type="project" value="TreeGrafter"/>
</dbReference>
<reference evidence="4" key="2">
    <citation type="submission" date="2025-09" db="UniProtKB">
        <authorList>
            <consortium name="Ensembl"/>
        </authorList>
    </citation>
    <scope>IDENTIFICATION</scope>
</reference>
<evidence type="ECO:0000256" key="1">
    <source>
        <dbReference type="ARBA" id="ARBA00008796"/>
    </source>
</evidence>
<comment type="similarity">
    <text evidence="1">Belongs to the ODC antizyme family.</text>
</comment>
<evidence type="ECO:0000313" key="5">
    <source>
        <dbReference type="Proteomes" id="UP000261540"/>
    </source>
</evidence>
<protein>
    <submittedName>
        <fullName evidence="4">Ornithine decarboxylase antizyme 2a</fullName>
    </submittedName>
</protein>
<comment type="subunit">
    <text evidence="2">Interacts with ODC1 and thereby sterically blocks ODC homodimerization.</text>
</comment>
<reference evidence="4" key="1">
    <citation type="submission" date="2025-08" db="UniProtKB">
        <authorList>
            <consortium name="Ensembl"/>
        </authorList>
    </citation>
    <scope>IDENTIFICATION</scope>
</reference>
<accession>A0A3B3SSG5</accession>
<dbReference type="InterPro" id="IPR038581">
    <property type="entry name" value="ODC_AZ_sf"/>
</dbReference>
<dbReference type="SUPFAM" id="SSF55729">
    <property type="entry name" value="Acyl-CoA N-acyltransferases (Nat)"/>
    <property type="match status" value="1"/>
</dbReference>
<dbReference type="PANTHER" id="PTHR10279:SF6">
    <property type="entry name" value="ORNITHINE DECARBOXYLASE ANTIZYME 2"/>
    <property type="match status" value="1"/>
</dbReference>
<dbReference type="Proteomes" id="UP000261540">
    <property type="component" value="Unplaced"/>
</dbReference>
<evidence type="ECO:0000256" key="2">
    <source>
        <dbReference type="ARBA" id="ARBA00011836"/>
    </source>
</evidence>
<evidence type="ECO:0000256" key="3">
    <source>
        <dbReference type="ARBA" id="ARBA00022758"/>
    </source>
</evidence>
<dbReference type="PROSITE" id="PS01337">
    <property type="entry name" value="ODC_AZ"/>
    <property type="match status" value="1"/>
</dbReference>
<dbReference type="GO" id="GO:0075523">
    <property type="term" value="P:viral translational frameshifting"/>
    <property type="evidence" value="ECO:0007669"/>
    <property type="project" value="UniProtKB-KW"/>
</dbReference>
<dbReference type="AlphaFoldDB" id="A0A3B3SSG5"/>
<organism evidence="4 5">
    <name type="scientific">Paramormyrops kingsleyae</name>
    <dbReference type="NCBI Taxonomy" id="1676925"/>
    <lineage>
        <taxon>Eukaryota</taxon>
        <taxon>Metazoa</taxon>
        <taxon>Chordata</taxon>
        <taxon>Craniata</taxon>
        <taxon>Vertebrata</taxon>
        <taxon>Euteleostomi</taxon>
        <taxon>Actinopterygii</taxon>
        <taxon>Neopterygii</taxon>
        <taxon>Teleostei</taxon>
        <taxon>Osteoglossocephala</taxon>
        <taxon>Osteoglossomorpha</taxon>
        <taxon>Osteoglossiformes</taxon>
        <taxon>Mormyridae</taxon>
        <taxon>Paramormyrops</taxon>
    </lineage>
</organism>
<dbReference type="GO" id="GO:0005737">
    <property type="term" value="C:cytoplasm"/>
    <property type="evidence" value="ECO:0007669"/>
    <property type="project" value="TreeGrafter"/>
</dbReference>
<dbReference type="GeneTree" id="ENSGT00940000157725"/>
<keyword evidence="5" id="KW-1185">Reference proteome</keyword>
<sequence>MRLGDQLCFQVNLEVSLTHPLSTPLFHSTAPRCLGLCGAPDVPHPLSKIPGGRGTGRDHPPSVLLHKDNRLTVTQTLSTNGATPLLHFQYQLSERRQSCWETSLSPDGLFLEIPGGPLPEGSKEGLTSLLEFAEEKLKVHCVFLCFNRNREDRLLITRTFHYMGFEMVKPGHPLVVHRPDLLFMVYAMDRGGSSSEED</sequence>
<dbReference type="InterPro" id="IPR002993">
    <property type="entry name" value="ODC_AZ"/>
</dbReference>
<dbReference type="FunFam" id="3.40.630.60:FF:000001">
    <property type="entry name" value="Ornithine decarboxylase antizyme 1"/>
    <property type="match status" value="1"/>
</dbReference>
<dbReference type="GO" id="GO:0008073">
    <property type="term" value="F:ornithine decarboxylase inhibitor activity"/>
    <property type="evidence" value="ECO:0007669"/>
    <property type="project" value="InterPro"/>
</dbReference>
<evidence type="ECO:0000313" key="4">
    <source>
        <dbReference type="Ensembl" id="ENSPKIP00000033268.1"/>
    </source>
</evidence>
<dbReference type="PANTHER" id="PTHR10279">
    <property type="entry name" value="ORNITHINE DECARBOXYLASE ANTIZYME"/>
    <property type="match status" value="1"/>
</dbReference>
<proteinExistence type="inferred from homology"/>
<dbReference type="GO" id="GO:0045732">
    <property type="term" value="P:positive regulation of protein catabolic process"/>
    <property type="evidence" value="ECO:0007669"/>
    <property type="project" value="TreeGrafter"/>
</dbReference>
<keyword evidence="3" id="KW-0688">Ribosomal frameshifting</keyword>
<dbReference type="Pfam" id="PF02100">
    <property type="entry name" value="ODC_AZ"/>
    <property type="match status" value="1"/>
</dbReference>
<dbReference type="InterPro" id="IPR016181">
    <property type="entry name" value="Acyl_CoA_acyltransferase"/>
</dbReference>
<dbReference type="Gene3D" id="3.40.630.60">
    <property type="match status" value="1"/>
</dbReference>
<name>A0A3B3SSG5_9TELE</name>